<comment type="caution">
    <text evidence="1">The sequence shown here is derived from an EMBL/GenBank/DDBJ whole genome shotgun (WGS) entry which is preliminary data.</text>
</comment>
<dbReference type="EMBL" id="JAAALK010000080">
    <property type="protein sequence ID" value="KAG8091799.1"/>
    <property type="molecule type" value="Genomic_DNA"/>
</dbReference>
<proteinExistence type="predicted"/>
<dbReference type="Proteomes" id="UP000729402">
    <property type="component" value="Unassembled WGS sequence"/>
</dbReference>
<organism evidence="1 2">
    <name type="scientific">Zizania palustris</name>
    <name type="common">Northern wild rice</name>
    <dbReference type="NCBI Taxonomy" id="103762"/>
    <lineage>
        <taxon>Eukaryota</taxon>
        <taxon>Viridiplantae</taxon>
        <taxon>Streptophyta</taxon>
        <taxon>Embryophyta</taxon>
        <taxon>Tracheophyta</taxon>
        <taxon>Spermatophyta</taxon>
        <taxon>Magnoliopsida</taxon>
        <taxon>Liliopsida</taxon>
        <taxon>Poales</taxon>
        <taxon>Poaceae</taxon>
        <taxon>BOP clade</taxon>
        <taxon>Oryzoideae</taxon>
        <taxon>Oryzeae</taxon>
        <taxon>Zizaniinae</taxon>
        <taxon>Zizania</taxon>
    </lineage>
</organism>
<accession>A0A8J6BPY3</accession>
<protein>
    <submittedName>
        <fullName evidence="1">Uncharacterized protein</fullName>
    </submittedName>
</protein>
<keyword evidence="2" id="KW-1185">Reference proteome</keyword>
<evidence type="ECO:0000313" key="1">
    <source>
        <dbReference type="EMBL" id="KAG8091799.1"/>
    </source>
</evidence>
<reference evidence="1" key="2">
    <citation type="submission" date="2021-02" db="EMBL/GenBank/DDBJ databases">
        <authorList>
            <person name="Kimball J.A."/>
            <person name="Haas M.W."/>
            <person name="Macchietto M."/>
            <person name="Kono T."/>
            <person name="Duquette J."/>
            <person name="Shao M."/>
        </authorList>
    </citation>
    <scope>NUCLEOTIDE SEQUENCE</scope>
    <source>
        <tissue evidence="1">Fresh leaf tissue</tissue>
    </source>
</reference>
<sequence length="92" mass="10066">MSMCAGRGRAQGTLKRVRRHGRRLEVINGGVRRRTSEQGAEQVKGVSELTFGQARVVGGDKHGYKGDDREIEGKIRRSERGVGVAVMAGTMR</sequence>
<gene>
    <name evidence="1" type="ORF">GUJ93_ZPchr0012g21959</name>
</gene>
<evidence type="ECO:0000313" key="2">
    <source>
        <dbReference type="Proteomes" id="UP000729402"/>
    </source>
</evidence>
<name>A0A8J6BPY3_ZIZPA</name>
<dbReference type="AlphaFoldDB" id="A0A8J6BPY3"/>
<reference evidence="1" key="1">
    <citation type="journal article" date="2021" name="bioRxiv">
        <title>Whole Genome Assembly and Annotation of Northern Wild Rice, Zizania palustris L., Supports a Whole Genome Duplication in the Zizania Genus.</title>
        <authorList>
            <person name="Haas M."/>
            <person name="Kono T."/>
            <person name="Macchietto M."/>
            <person name="Millas R."/>
            <person name="McGilp L."/>
            <person name="Shao M."/>
            <person name="Duquette J."/>
            <person name="Hirsch C.N."/>
            <person name="Kimball J."/>
        </authorList>
    </citation>
    <scope>NUCLEOTIDE SEQUENCE</scope>
    <source>
        <tissue evidence="1">Fresh leaf tissue</tissue>
    </source>
</reference>